<organism evidence="1 2">
    <name type="scientific">Dentiscutata erythropus</name>
    <dbReference type="NCBI Taxonomy" id="1348616"/>
    <lineage>
        <taxon>Eukaryota</taxon>
        <taxon>Fungi</taxon>
        <taxon>Fungi incertae sedis</taxon>
        <taxon>Mucoromycota</taxon>
        <taxon>Glomeromycotina</taxon>
        <taxon>Glomeromycetes</taxon>
        <taxon>Diversisporales</taxon>
        <taxon>Gigasporaceae</taxon>
        <taxon>Dentiscutata</taxon>
    </lineage>
</organism>
<proteinExistence type="predicted"/>
<dbReference type="Proteomes" id="UP000789405">
    <property type="component" value="Unassembled WGS sequence"/>
</dbReference>
<reference evidence="1" key="1">
    <citation type="submission" date="2021-06" db="EMBL/GenBank/DDBJ databases">
        <authorList>
            <person name="Kallberg Y."/>
            <person name="Tangrot J."/>
            <person name="Rosling A."/>
        </authorList>
    </citation>
    <scope>NUCLEOTIDE SEQUENCE</scope>
    <source>
        <strain evidence="1">MA453B</strain>
    </source>
</reference>
<name>A0A9N9JQ93_9GLOM</name>
<dbReference type="AlphaFoldDB" id="A0A9N9JQ93"/>
<gene>
    <name evidence="1" type="ORF">DERYTH_LOCUS21062</name>
</gene>
<evidence type="ECO:0000313" key="1">
    <source>
        <dbReference type="EMBL" id="CAG8789219.1"/>
    </source>
</evidence>
<protein>
    <submittedName>
        <fullName evidence="1">28267_t:CDS:1</fullName>
    </submittedName>
</protein>
<dbReference type="EMBL" id="CAJVPY010026091">
    <property type="protein sequence ID" value="CAG8789219.1"/>
    <property type="molecule type" value="Genomic_DNA"/>
</dbReference>
<comment type="caution">
    <text evidence="1">The sequence shown here is derived from an EMBL/GenBank/DDBJ whole genome shotgun (WGS) entry which is preliminary data.</text>
</comment>
<feature type="non-terminal residue" evidence="1">
    <location>
        <position position="617"/>
    </location>
</feature>
<accession>A0A9N9JQ93</accession>
<evidence type="ECO:0000313" key="2">
    <source>
        <dbReference type="Proteomes" id="UP000789405"/>
    </source>
</evidence>
<dbReference type="OrthoDB" id="2435380at2759"/>
<keyword evidence="2" id="KW-1185">Reference proteome</keyword>
<sequence>MSDYIKKNNIPFDRKLHRFLNFNTYYFDRQEFDTLIYNYFKDEKTNPFRYFLYQYEKNYNPKQNQFKIHIQGCLILHNQSRLGSYLNIGDKKKNRILKKAEHSGVKGLLKIDKIHFDPTYADFEYSVAYNKKKYNRCFKHHNQLSNPDDPKSKIMRCRCNLQVLNDHSECEWCDNECCNKRTLARFDDHSGPFEYEIMNDLISGNINGDEAFIRCILENPQCLLNNPNPIYTIEQAIKNIKNKKIIQERFAEETKWWENFNEYEEVIINEFEGDYMKWKELLNILDRGKYTVQIKGSSKNYAPKIQCFTSNTPLRELYNYAEDQKYLYDSRGNKKNNRKYYASLIDRFDFVIEYYKFRRDEKKVCENECYCCEVMRIFHHRSKEKFNKQEFEIEFNEDVSKEKAISIVEEKDVLFFRKGKRFYWQPQINYNRTKFILSEHENFEEKEADLIIYPEIVEKLKNKNNLQDIEIIDHKQYLKRKKETKESEEKNIGYELAKNKKVNIDVEVWDPQIESSTSQIKVQKEESSEYLSDIDSDDSDYTYKKKKGKTAIVDSIKQKNQDPDEFLSESEFYESGIELDISEDKPKNFKKRKQIDEDVYQNFEQKNKNNPSFKRIK</sequence>